<sequence length="98" mass="10386">MSLADAVTGLSYGAAGAQRLDADDCGRLAVLIDERLHAAGAEGELETVVVTGARHQLVMHLLPGYGDPLLLTVALERERANLALVLRHLSRYPAQEAA</sequence>
<comment type="caution">
    <text evidence="1">The sequence shown here is derived from an EMBL/GenBank/DDBJ whole genome shotgun (WGS) entry which is preliminary data.</text>
</comment>
<proteinExistence type="predicted"/>
<evidence type="ECO:0000313" key="2">
    <source>
        <dbReference type="Proteomes" id="UP001501265"/>
    </source>
</evidence>
<dbReference type="EMBL" id="BAABIG010000039">
    <property type="protein sequence ID" value="GAA4806172.1"/>
    <property type="molecule type" value="Genomic_DNA"/>
</dbReference>
<dbReference type="Proteomes" id="UP001501265">
    <property type="component" value="Unassembled WGS sequence"/>
</dbReference>
<keyword evidence="2" id="KW-1185">Reference proteome</keyword>
<accession>A0ABP9CAC8</accession>
<evidence type="ECO:0008006" key="3">
    <source>
        <dbReference type="Google" id="ProtNLM"/>
    </source>
</evidence>
<name>A0ABP9CAC8_9ACTN</name>
<organism evidence="1 2">
    <name type="scientific">Streptomyces ziwulingensis</name>
    <dbReference type="NCBI Taxonomy" id="1045501"/>
    <lineage>
        <taxon>Bacteria</taxon>
        <taxon>Bacillati</taxon>
        <taxon>Actinomycetota</taxon>
        <taxon>Actinomycetes</taxon>
        <taxon>Kitasatosporales</taxon>
        <taxon>Streptomycetaceae</taxon>
        <taxon>Streptomyces</taxon>
    </lineage>
</organism>
<protein>
    <recommendedName>
        <fullName evidence="3">Roadblock/LAMTOR2 domain-containing protein</fullName>
    </recommendedName>
</protein>
<evidence type="ECO:0000313" key="1">
    <source>
        <dbReference type="EMBL" id="GAA4806172.1"/>
    </source>
</evidence>
<reference evidence="2" key="1">
    <citation type="journal article" date="2019" name="Int. J. Syst. Evol. Microbiol.">
        <title>The Global Catalogue of Microorganisms (GCM) 10K type strain sequencing project: providing services to taxonomists for standard genome sequencing and annotation.</title>
        <authorList>
            <consortium name="The Broad Institute Genomics Platform"/>
            <consortium name="The Broad Institute Genome Sequencing Center for Infectious Disease"/>
            <person name="Wu L."/>
            <person name="Ma J."/>
        </authorList>
    </citation>
    <scope>NUCLEOTIDE SEQUENCE [LARGE SCALE GENOMIC DNA]</scope>
    <source>
        <strain evidence="2">JCM 18081</strain>
    </source>
</reference>
<gene>
    <name evidence="1" type="ORF">GCM10023220_40080</name>
</gene>